<reference evidence="2" key="1">
    <citation type="submission" date="2023-04" db="EMBL/GenBank/DDBJ databases">
        <title>Phytophthora fragariaefolia NBRC 109709.</title>
        <authorList>
            <person name="Ichikawa N."/>
            <person name="Sato H."/>
            <person name="Tonouchi N."/>
        </authorList>
    </citation>
    <scope>NUCLEOTIDE SEQUENCE</scope>
    <source>
        <strain evidence="2">NBRC 109709</strain>
    </source>
</reference>
<dbReference type="AlphaFoldDB" id="A0A9W6U2Y1"/>
<organism evidence="2 3">
    <name type="scientific">Phytophthora fragariaefolia</name>
    <dbReference type="NCBI Taxonomy" id="1490495"/>
    <lineage>
        <taxon>Eukaryota</taxon>
        <taxon>Sar</taxon>
        <taxon>Stramenopiles</taxon>
        <taxon>Oomycota</taxon>
        <taxon>Peronosporomycetes</taxon>
        <taxon>Peronosporales</taxon>
        <taxon>Peronosporaceae</taxon>
        <taxon>Phytophthora</taxon>
    </lineage>
</organism>
<protein>
    <submittedName>
        <fullName evidence="2">Unnamed protein product</fullName>
    </submittedName>
</protein>
<dbReference type="Proteomes" id="UP001165121">
    <property type="component" value="Unassembled WGS sequence"/>
</dbReference>
<keyword evidence="1" id="KW-0472">Membrane</keyword>
<comment type="caution">
    <text evidence="2">The sequence shown here is derived from an EMBL/GenBank/DDBJ whole genome shotgun (WGS) entry which is preliminary data.</text>
</comment>
<proteinExistence type="predicted"/>
<dbReference type="OrthoDB" id="166879at2759"/>
<gene>
    <name evidence="2" type="ORF">Pfra01_000400600</name>
</gene>
<dbReference type="EMBL" id="BSXT01000313">
    <property type="protein sequence ID" value="GMF24177.1"/>
    <property type="molecule type" value="Genomic_DNA"/>
</dbReference>
<feature type="transmembrane region" description="Helical" evidence="1">
    <location>
        <begin position="54"/>
        <end position="76"/>
    </location>
</feature>
<accession>A0A9W6U2Y1</accession>
<keyword evidence="1" id="KW-1133">Transmembrane helix</keyword>
<name>A0A9W6U2Y1_9STRA</name>
<evidence type="ECO:0000313" key="3">
    <source>
        <dbReference type="Proteomes" id="UP001165121"/>
    </source>
</evidence>
<keyword evidence="1" id="KW-0812">Transmembrane</keyword>
<evidence type="ECO:0000256" key="1">
    <source>
        <dbReference type="SAM" id="Phobius"/>
    </source>
</evidence>
<evidence type="ECO:0000313" key="2">
    <source>
        <dbReference type="EMBL" id="GMF24177.1"/>
    </source>
</evidence>
<keyword evidence="3" id="KW-1185">Reference proteome</keyword>
<sequence length="329" mass="35553">MEAPGTRPALLPGGVALASLGLLPLLELGVGLHHASSAEQLRLLLALTPLDKSALALSGLLALSGAALLALHWADVPAAAARRAARPLAAFLALAALADAALLASAATRRDPESPWSAQTYAEHEGRFETQMNRVFCHAKGRQLCQLGSVAEARQVFPLRGWPVDSDRAPGRRVATSCEGFKHSVQLWGYQDKMQLCRLCANVTSEQQQLQDTLGATYSAQVLAAVEQLSLGELQWCGEYLVDGRAEHDVGHSPYWKHRREFQSLLVYDTPPFSLLVVARVLQLLEVVATAVCVALLRWAWALGALKIVDYSKDKVDVVRYLGDVPRGG</sequence>